<evidence type="ECO:0000313" key="4">
    <source>
        <dbReference type="EMBL" id="KAJ8602474.1"/>
    </source>
</evidence>
<proteinExistence type="predicted"/>
<feature type="region of interest" description="Disordered" evidence="2">
    <location>
        <begin position="732"/>
        <end position="751"/>
    </location>
</feature>
<dbReference type="GO" id="GO:0035091">
    <property type="term" value="F:phosphatidylinositol binding"/>
    <property type="evidence" value="ECO:0007669"/>
    <property type="project" value="InterPro"/>
</dbReference>
<name>A0AAD7UE12_9STRA</name>
<dbReference type="Pfam" id="PF00787">
    <property type="entry name" value="PX"/>
    <property type="match status" value="1"/>
</dbReference>
<feature type="region of interest" description="Disordered" evidence="2">
    <location>
        <begin position="1"/>
        <end position="33"/>
    </location>
</feature>
<dbReference type="InterPro" id="IPR036871">
    <property type="entry name" value="PX_dom_sf"/>
</dbReference>
<evidence type="ECO:0000259" key="3">
    <source>
        <dbReference type="Pfam" id="PF00787"/>
    </source>
</evidence>
<reference evidence="4" key="1">
    <citation type="submission" date="2023-01" db="EMBL/GenBank/DDBJ databases">
        <title>Metagenome sequencing of chrysophaentin producing Chrysophaeum taylorii.</title>
        <authorList>
            <person name="Davison J."/>
            <person name="Bewley C."/>
        </authorList>
    </citation>
    <scope>NUCLEOTIDE SEQUENCE</scope>
    <source>
        <strain evidence="4">NIES-1699</strain>
    </source>
</reference>
<dbReference type="EMBL" id="JAQMWT010000379">
    <property type="protein sequence ID" value="KAJ8602474.1"/>
    <property type="molecule type" value="Genomic_DNA"/>
</dbReference>
<feature type="domain" description="PX" evidence="3">
    <location>
        <begin position="53"/>
        <end position="134"/>
    </location>
</feature>
<accession>A0AAD7UE12</accession>
<gene>
    <name evidence="4" type="ORF">CTAYLR_001202</name>
</gene>
<evidence type="ECO:0000256" key="2">
    <source>
        <dbReference type="SAM" id="MobiDB-lite"/>
    </source>
</evidence>
<keyword evidence="1" id="KW-0175">Coiled coil</keyword>
<organism evidence="4 5">
    <name type="scientific">Chrysophaeum taylorii</name>
    <dbReference type="NCBI Taxonomy" id="2483200"/>
    <lineage>
        <taxon>Eukaryota</taxon>
        <taxon>Sar</taxon>
        <taxon>Stramenopiles</taxon>
        <taxon>Ochrophyta</taxon>
        <taxon>Pelagophyceae</taxon>
        <taxon>Pelagomonadales</taxon>
        <taxon>Pelagomonadaceae</taxon>
        <taxon>Chrysophaeum</taxon>
    </lineage>
</organism>
<comment type="caution">
    <text evidence="4">The sequence shown here is derived from an EMBL/GenBank/DDBJ whole genome shotgun (WGS) entry which is preliminary data.</text>
</comment>
<dbReference type="Proteomes" id="UP001230188">
    <property type="component" value="Unassembled WGS sequence"/>
</dbReference>
<evidence type="ECO:0000256" key="1">
    <source>
        <dbReference type="SAM" id="Coils"/>
    </source>
</evidence>
<feature type="compositionally biased region" description="Acidic residues" evidence="2">
    <location>
        <begin position="639"/>
        <end position="653"/>
    </location>
</feature>
<feature type="coiled-coil region" evidence="1">
    <location>
        <begin position="319"/>
        <end position="346"/>
    </location>
</feature>
<dbReference type="Gene3D" id="3.30.1520.10">
    <property type="entry name" value="Phox-like domain"/>
    <property type="match status" value="1"/>
</dbReference>
<protein>
    <recommendedName>
        <fullName evidence="3">PX domain-containing protein</fullName>
    </recommendedName>
</protein>
<dbReference type="AlphaFoldDB" id="A0AAD7UE12"/>
<keyword evidence="5" id="KW-1185">Reference proteome</keyword>
<sequence length="751" mass="81798">MEFLSTMMGGSKSPKYRAPGPNDEVGLTHSVERSPTGPSCEIVYDVAVGTQPRVRRRYVHFRALHAATKREAGSSFSAQLPECAPVRTMQDVAKGRSGEATERIIRQRTTRLQVYLRSVVVAAGGSEAVRDFLSVNVGAWDDPPEFADAEDAVDVDDEGIEDPEVAASVREQRGALARARQELDRFVSERQALDAATEDGHDPAAVVVTTLASELAAARDATSCAVKHKDRLEQLRALEVDTARRQARRDKAKLVAAVAAIRRDEVEGVERPRVARLAVVANERGRAADAAAEARDVETFRGGEWAPSRAKASEASEAYDHAEGVARHLETRLADLERREAEVVAEAAARREEADVAATRAADAKAALELAREAGDDALREATDEATRLAKTCDDRATIARSRLGELRRAKRLWKAHDASRREMVAAAATREAASLRDGPLRLLSHRIDALEAEFRDDHATSTLTASVMAADAIFSAREDALRRASKRVSDAVLVRDRAQAEARAAELAASVSAATAAECVSSTAWTRATAREARERADAFERVRDRLVRDASEKETDWRTRHADREEQVATLRRQSYEALVDATEADFAVATREALLVAGPAFSLLAKETSRGVYPEDDDEPLFPGDLVDRLRLFPTAEDDDTDGGLDDGDDSTPANGADFKVDDIDDALADAQDLVSRCEAERDRLATEHAEATVRVNDERAQLDAHIKQAKERVIAAERAIVRLTAYSATHTKDARTTPATSEDPAEA</sequence>
<feature type="region of interest" description="Disordered" evidence="2">
    <location>
        <begin position="639"/>
        <end position="661"/>
    </location>
</feature>
<evidence type="ECO:0000313" key="5">
    <source>
        <dbReference type="Proteomes" id="UP001230188"/>
    </source>
</evidence>
<dbReference type="InterPro" id="IPR001683">
    <property type="entry name" value="PX_dom"/>
</dbReference>
<feature type="coiled-coil region" evidence="1">
    <location>
        <begin position="169"/>
        <end position="196"/>
    </location>
</feature>
<feature type="coiled-coil region" evidence="1">
    <location>
        <begin position="664"/>
        <end position="723"/>
    </location>
</feature>
<dbReference type="SUPFAM" id="SSF64268">
    <property type="entry name" value="PX domain"/>
    <property type="match status" value="1"/>
</dbReference>